<proteinExistence type="predicted"/>
<dbReference type="EnsemblPlants" id="AET2Gv20462100.1">
    <property type="protein sequence ID" value="AET2Gv20462100.1"/>
    <property type="gene ID" value="AET2Gv20462100"/>
</dbReference>
<evidence type="ECO:0000313" key="1">
    <source>
        <dbReference type="EnsemblPlants" id="AET2Gv20462100.1"/>
    </source>
</evidence>
<accession>A0A453BCP1</accession>
<reference evidence="2" key="1">
    <citation type="journal article" date="2014" name="Science">
        <title>Ancient hybridizations among the ancestral genomes of bread wheat.</title>
        <authorList>
            <consortium name="International Wheat Genome Sequencing Consortium,"/>
            <person name="Marcussen T."/>
            <person name="Sandve S.R."/>
            <person name="Heier L."/>
            <person name="Spannagl M."/>
            <person name="Pfeifer M."/>
            <person name="Jakobsen K.S."/>
            <person name="Wulff B.B."/>
            <person name="Steuernagel B."/>
            <person name="Mayer K.F."/>
            <person name="Olsen O.A."/>
        </authorList>
    </citation>
    <scope>NUCLEOTIDE SEQUENCE [LARGE SCALE GENOMIC DNA]</scope>
    <source>
        <strain evidence="2">cv. AL8/78</strain>
    </source>
</reference>
<dbReference type="Gramene" id="AET2Gv20462100.1">
    <property type="protein sequence ID" value="AET2Gv20462100.1"/>
    <property type="gene ID" value="AET2Gv20462100"/>
</dbReference>
<reference evidence="1" key="3">
    <citation type="journal article" date="2017" name="Nature">
        <title>Genome sequence of the progenitor of the wheat D genome Aegilops tauschii.</title>
        <authorList>
            <person name="Luo M.C."/>
            <person name="Gu Y.Q."/>
            <person name="Puiu D."/>
            <person name="Wang H."/>
            <person name="Twardziok S.O."/>
            <person name="Deal K.R."/>
            <person name="Huo N."/>
            <person name="Zhu T."/>
            <person name="Wang L."/>
            <person name="Wang Y."/>
            <person name="McGuire P.E."/>
            <person name="Liu S."/>
            <person name="Long H."/>
            <person name="Ramasamy R.K."/>
            <person name="Rodriguez J.C."/>
            <person name="Van S.L."/>
            <person name="Yuan L."/>
            <person name="Wang Z."/>
            <person name="Xia Z."/>
            <person name="Xiao L."/>
            <person name="Anderson O.D."/>
            <person name="Ouyang S."/>
            <person name="Liang Y."/>
            <person name="Zimin A.V."/>
            <person name="Pertea G."/>
            <person name="Qi P."/>
            <person name="Bennetzen J.L."/>
            <person name="Dai X."/>
            <person name="Dawson M.W."/>
            <person name="Muller H.G."/>
            <person name="Kugler K."/>
            <person name="Rivarola-Duarte L."/>
            <person name="Spannagl M."/>
            <person name="Mayer K.F.X."/>
            <person name="Lu F.H."/>
            <person name="Bevan M.W."/>
            <person name="Leroy P."/>
            <person name="Li P."/>
            <person name="You F.M."/>
            <person name="Sun Q."/>
            <person name="Liu Z."/>
            <person name="Lyons E."/>
            <person name="Wicker T."/>
            <person name="Salzberg S.L."/>
            <person name="Devos K.M."/>
            <person name="Dvorak J."/>
        </authorList>
    </citation>
    <scope>NUCLEOTIDE SEQUENCE [LARGE SCALE GENOMIC DNA]</scope>
    <source>
        <strain evidence="1">cv. AL8/78</strain>
    </source>
</reference>
<sequence>MYLIVGLYLPQVSNVMLYLVVQILPPSRYNEEFTMVSAVRFVELIMPLRLSS</sequence>
<reference evidence="1" key="4">
    <citation type="submission" date="2019-03" db="UniProtKB">
        <authorList>
            <consortium name="EnsemblPlants"/>
        </authorList>
    </citation>
    <scope>IDENTIFICATION</scope>
</reference>
<reference evidence="1" key="5">
    <citation type="journal article" date="2021" name="G3 (Bethesda)">
        <title>Aegilops tauschii genome assembly Aet v5.0 features greater sequence contiguity and improved annotation.</title>
        <authorList>
            <person name="Wang L."/>
            <person name="Zhu T."/>
            <person name="Rodriguez J.C."/>
            <person name="Deal K.R."/>
            <person name="Dubcovsky J."/>
            <person name="McGuire P.E."/>
            <person name="Lux T."/>
            <person name="Spannagl M."/>
            <person name="Mayer K.F.X."/>
            <person name="Baldrich P."/>
            <person name="Meyers B.C."/>
            <person name="Huo N."/>
            <person name="Gu Y.Q."/>
            <person name="Zhou H."/>
            <person name="Devos K.M."/>
            <person name="Bennetzen J.L."/>
            <person name="Unver T."/>
            <person name="Budak H."/>
            <person name="Gulick P.J."/>
            <person name="Galiba G."/>
            <person name="Kalapos B."/>
            <person name="Nelson D.R."/>
            <person name="Li P."/>
            <person name="You F.M."/>
            <person name="Luo M.C."/>
            <person name="Dvorak J."/>
        </authorList>
    </citation>
    <scope>NUCLEOTIDE SEQUENCE [LARGE SCALE GENOMIC DNA]</scope>
    <source>
        <strain evidence="1">cv. AL8/78</strain>
    </source>
</reference>
<organism evidence="1 2">
    <name type="scientific">Aegilops tauschii subsp. strangulata</name>
    <name type="common">Goatgrass</name>
    <dbReference type="NCBI Taxonomy" id="200361"/>
    <lineage>
        <taxon>Eukaryota</taxon>
        <taxon>Viridiplantae</taxon>
        <taxon>Streptophyta</taxon>
        <taxon>Embryophyta</taxon>
        <taxon>Tracheophyta</taxon>
        <taxon>Spermatophyta</taxon>
        <taxon>Magnoliopsida</taxon>
        <taxon>Liliopsida</taxon>
        <taxon>Poales</taxon>
        <taxon>Poaceae</taxon>
        <taxon>BOP clade</taxon>
        <taxon>Pooideae</taxon>
        <taxon>Triticodae</taxon>
        <taxon>Triticeae</taxon>
        <taxon>Triticinae</taxon>
        <taxon>Aegilops</taxon>
    </lineage>
</organism>
<dbReference type="Proteomes" id="UP000015105">
    <property type="component" value="Chromosome 2D"/>
</dbReference>
<name>A0A453BCP1_AEGTS</name>
<reference evidence="2" key="2">
    <citation type="journal article" date="2017" name="Nat. Plants">
        <title>The Aegilops tauschii genome reveals multiple impacts of transposons.</title>
        <authorList>
            <person name="Zhao G."/>
            <person name="Zou C."/>
            <person name="Li K."/>
            <person name="Wang K."/>
            <person name="Li T."/>
            <person name="Gao L."/>
            <person name="Zhang X."/>
            <person name="Wang H."/>
            <person name="Yang Z."/>
            <person name="Liu X."/>
            <person name="Jiang W."/>
            <person name="Mao L."/>
            <person name="Kong X."/>
            <person name="Jiao Y."/>
            <person name="Jia J."/>
        </authorList>
    </citation>
    <scope>NUCLEOTIDE SEQUENCE [LARGE SCALE GENOMIC DNA]</scope>
    <source>
        <strain evidence="2">cv. AL8/78</strain>
    </source>
</reference>
<protein>
    <submittedName>
        <fullName evidence="1">Uncharacterized protein</fullName>
    </submittedName>
</protein>
<evidence type="ECO:0000313" key="2">
    <source>
        <dbReference type="Proteomes" id="UP000015105"/>
    </source>
</evidence>
<keyword evidence="2" id="KW-1185">Reference proteome</keyword>
<dbReference type="AlphaFoldDB" id="A0A453BCP1"/>